<keyword evidence="4" id="KW-0520">NAD</keyword>
<accession>M2TCY6</accession>
<dbReference type="Gene3D" id="3.50.50.60">
    <property type="entry name" value="FAD/NAD(P)-binding domain"/>
    <property type="match status" value="2"/>
</dbReference>
<dbReference type="AlphaFoldDB" id="M2TCY6"/>
<dbReference type="OrthoDB" id="2096480at2759"/>
<dbReference type="GO" id="GO:0071949">
    <property type="term" value="F:FAD binding"/>
    <property type="evidence" value="ECO:0007669"/>
    <property type="project" value="InterPro"/>
</dbReference>
<keyword evidence="7" id="KW-1185">Reference proteome</keyword>
<gene>
    <name evidence="6" type="ORF">COCHEDRAFT_1201688</name>
</gene>
<reference evidence="7" key="2">
    <citation type="journal article" date="2013" name="PLoS Genet.">
        <title>Comparative genome structure, secondary metabolite, and effector coding capacity across Cochliobolus pathogens.</title>
        <authorList>
            <person name="Condon B.J."/>
            <person name="Leng Y."/>
            <person name="Wu D."/>
            <person name="Bushley K.E."/>
            <person name="Ohm R.A."/>
            <person name="Otillar R."/>
            <person name="Martin J."/>
            <person name="Schackwitz W."/>
            <person name="Grimwood J."/>
            <person name="MohdZainudin N."/>
            <person name="Xue C."/>
            <person name="Wang R."/>
            <person name="Manning V.A."/>
            <person name="Dhillon B."/>
            <person name="Tu Z.J."/>
            <person name="Steffenson B.J."/>
            <person name="Salamov A."/>
            <person name="Sun H."/>
            <person name="Lowry S."/>
            <person name="LaButti K."/>
            <person name="Han J."/>
            <person name="Copeland A."/>
            <person name="Lindquist E."/>
            <person name="Barry K."/>
            <person name="Schmutz J."/>
            <person name="Baker S.E."/>
            <person name="Ciuffetti L.M."/>
            <person name="Grigoriev I.V."/>
            <person name="Zhong S."/>
            <person name="Turgeon B.G."/>
        </authorList>
    </citation>
    <scope>NUCLEOTIDE SEQUENCE [LARGE SCALE GENOMIC DNA]</scope>
    <source>
        <strain evidence="7">C5 / ATCC 48332 / race O</strain>
    </source>
</reference>
<dbReference type="SUPFAM" id="SSF51905">
    <property type="entry name" value="FAD/NAD(P)-binding domain"/>
    <property type="match status" value="1"/>
</dbReference>
<evidence type="ECO:0000256" key="1">
    <source>
        <dbReference type="ARBA" id="ARBA00022630"/>
    </source>
</evidence>
<dbReference type="InterPro" id="IPR050631">
    <property type="entry name" value="PheA/TfdB_FAD_monoxygenase"/>
</dbReference>
<organism evidence="6 7">
    <name type="scientific">Cochliobolus heterostrophus (strain C5 / ATCC 48332 / race O)</name>
    <name type="common">Southern corn leaf blight fungus</name>
    <name type="synonym">Bipolaris maydis</name>
    <dbReference type="NCBI Taxonomy" id="701091"/>
    <lineage>
        <taxon>Eukaryota</taxon>
        <taxon>Fungi</taxon>
        <taxon>Dikarya</taxon>
        <taxon>Ascomycota</taxon>
        <taxon>Pezizomycotina</taxon>
        <taxon>Dothideomycetes</taxon>
        <taxon>Pleosporomycetidae</taxon>
        <taxon>Pleosporales</taxon>
        <taxon>Pleosporineae</taxon>
        <taxon>Pleosporaceae</taxon>
        <taxon>Bipolaris</taxon>
    </lineage>
</organism>
<evidence type="ECO:0000256" key="3">
    <source>
        <dbReference type="ARBA" id="ARBA00023002"/>
    </source>
</evidence>
<evidence type="ECO:0000313" key="6">
    <source>
        <dbReference type="EMBL" id="EMD95335.1"/>
    </source>
</evidence>
<proteinExistence type="predicted"/>
<dbReference type="STRING" id="701091.M2TCY6"/>
<protein>
    <recommendedName>
        <fullName evidence="5">FAD-binding domain-containing protein</fullName>
    </recommendedName>
</protein>
<name>M2TCY6_COCH5</name>
<feature type="domain" description="FAD-binding" evidence="5">
    <location>
        <begin position="227"/>
        <end position="297"/>
    </location>
</feature>
<dbReference type="GO" id="GO:0016491">
    <property type="term" value="F:oxidoreductase activity"/>
    <property type="evidence" value="ECO:0007669"/>
    <property type="project" value="UniProtKB-KW"/>
</dbReference>
<keyword evidence="3" id="KW-0560">Oxidoreductase</keyword>
<dbReference type="PRINTS" id="PR00469">
    <property type="entry name" value="PNDRDTASEII"/>
</dbReference>
<dbReference type="PANTHER" id="PTHR43476:SF4">
    <property type="entry name" value="BLR0106 PROTEIN"/>
    <property type="match status" value="1"/>
</dbReference>
<feature type="domain" description="FAD-binding" evidence="5">
    <location>
        <begin position="19"/>
        <end position="171"/>
    </location>
</feature>
<reference evidence="6 7" key="1">
    <citation type="journal article" date="2012" name="PLoS Pathog.">
        <title>Diverse lifestyles and strategies of plant pathogenesis encoded in the genomes of eighteen Dothideomycetes fungi.</title>
        <authorList>
            <person name="Ohm R.A."/>
            <person name="Feau N."/>
            <person name="Henrissat B."/>
            <person name="Schoch C.L."/>
            <person name="Horwitz B.A."/>
            <person name="Barry K.W."/>
            <person name="Condon B.J."/>
            <person name="Copeland A.C."/>
            <person name="Dhillon B."/>
            <person name="Glaser F."/>
            <person name="Hesse C.N."/>
            <person name="Kosti I."/>
            <person name="LaButti K."/>
            <person name="Lindquist E.A."/>
            <person name="Lucas S."/>
            <person name="Salamov A.A."/>
            <person name="Bradshaw R.E."/>
            <person name="Ciuffetti L."/>
            <person name="Hamelin R.C."/>
            <person name="Kema G.H.J."/>
            <person name="Lawrence C."/>
            <person name="Scott J.A."/>
            <person name="Spatafora J.W."/>
            <person name="Turgeon B.G."/>
            <person name="de Wit P.J.G.M."/>
            <person name="Zhong S."/>
            <person name="Goodwin S.B."/>
            <person name="Grigoriev I.V."/>
        </authorList>
    </citation>
    <scope>NUCLEOTIDE SEQUENCE [LARGE SCALE GENOMIC DNA]</scope>
    <source>
        <strain evidence="7">C5 / ATCC 48332 / race O</strain>
    </source>
</reference>
<dbReference type="InterPro" id="IPR036188">
    <property type="entry name" value="FAD/NAD-bd_sf"/>
</dbReference>
<dbReference type="HOGENOM" id="CLU_009665_2_1_1"/>
<keyword evidence="1" id="KW-0285">Flavoprotein</keyword>
<dbReference type="Proteomes" id="UP000016936">
    <property type="component" value="Unassembled WGS sequence"/>
</dbReference>
<evidence type="ECO:0000259" key="5">
    <source>
        <dbReference type="Pfam" id="PF01494"/>
    </source>
</evidence>
<dbReference type="Gene3D" id="3.30.70.2450">
    <property type="match status" value="1"/>
</dbReference>
<dbReference type="Pfam" id="PF01494">
    <property type="entry name" value="FAD_binding_3"/>
    <property type="match status" value="2"/>
</dbReference>
<dbReference type="InterPro" id="IPR002938">
    <property type="entry name" value="FAD-bd"/>
</dbReference>
<evidence type="ECO:0000256" key="2">
    <source>
        <dbReference type="ARBA" id="ARBA00022827"/>
    </source>
</evidence>
<evidence type="ECO:0000256" key="4">
    <source>
        <dbReference type="ARBA" id="ARBA00023027"/>
    </source>
</evidence>
<dbReference type="PANTHER" id="PTHR43476">
    <property type="entry name" value="3-(3-HYDROXY-PHENYL)PROPIONATE/3-HYDROXYCINNAMIC ACID HYDROXYLASE"/>
    <property type="match status" value="1"/>
</dbReference>
<dbReference type="OMA" id="VYNDERR"/>
<sequence>MPFESTIEGAKLGGTGPESDVIIAGAGPVGLLLALLLARKGIRSKVFEKGAELDTSPRAALHYPLVPEVFKDAGIYDIVFQRGSHLGGPLWRKRIIDDGNGGKALGPVIAELETFKRGDDGFFEEGKVAIIFVQGALVQVLLEEATKTNLVEVHFSTPIMGLEQDQHRVSSRKAPGLLREIVPRKPGLWRFAMAVPDETLTNEEVGDPKYVHELLLKYLDGPRPAECNLVRRRANRLTAPALGKVLLAGDAAHVNNPVGGLGLCTGLLDVDLLSQALDLIINHDYHDPQDLLAEYSAAWQFVFQTFVSPISSANKIRLHESDPDDAAGEDWFFRILRRNIPQEIEKAVTPLQQVWRTDIRSIIKDPMKQKL</sequence>
<keyword evidence="2" id="KW-0274">FAD</keyword>
<evidence type="ECO:0000313" key="7">
    <source>
        <dbReference type="Proteomes" id="UP000016936"/>
    </source>
</evidence>
<dbReference type="eggNOG" id="ENOG502SNNW">
    <property type="taxonomic scope" value="Eukaryota"/>
</dbReference>
<dbReference type="EMBL" id="KB445571">
    <property type="protein sequence ID" value="EMD95335.1"/>
    <property type="molecule type" value="Genomic_DNA"/>
</dbReference>